<feature type="domain" description="NAD-dependent epimerase/dehydratase" evidence="8">
    <location>
        <begin position="1"/>
        <end position="241"/>
    </location>
</feature>
<organism evidence="9">
    <name type="scientific">uncultured marine group II/III euryarchaeote AD1000_35_F01</name>
    <dbReference type="NCBI Taxonomy" id="1457758"/>
    <lineage>
        <taxon>Archaea</taxon>
        <taxon>Methanobacteriati</taxon>
        <taxon>Methanobacteriota</taxon>
        <taxon>environmental samples</taxon>
    </lineage>
</organism>
<evidence type="ECO:0000256" key="1">
    <source>
        <dbReference type="ARBA" id="ARBA00000083"/>
    </source>
</evidence>
<comment type="cofactor">
    <cofactor evidence="2">
        <name>NAD(+)</name>
        <dbReference type="ChEBI" id="CHEBI:57540"/>
    </cofactor>
</comment>
<protein>
    <recommendedName>
        <fullName evidence="4">UDP-glucose 4-epimerase</fullName>
        <ecNumber evidence="4">5.1.3.2</ecNumber>
    </recommendedName>
</protein>
<comment type="pathway">
    <text evidence="3">Carbohydrate metabolism.</text>
</comment>
<sequence>MTGGAGYIGSTICSALEDNNHVPVIMDSLVNGSSTFTEGKKFYKADISDSKALKEIFRDHKDIEAIIHCAALVIVPESVQKPYLYYQENVSKSLELFKFASDSKIKVIFSSTAAVYKSSEEQMVTENSPLDPDSPYARTKITIEMALRDFCNAYGSKAISLRYFNPIGADPKMRSGPSAETPTHILGKLLSIYEGKEPDFKIAGTNWPTRDGTGIRDYIHVWDLAEAHIRALELFDDLVTHENPYSVINLGSGQGTTVLEFLEAFEEVSGVEIERIDSSPRPGDTAGAYASGDKAWDNLSWKPRMSIEQGIADAIKWNRKLT</sequence>
<evidence type="ECO:0000256" key="3">
    <source>
        <dbReference type="ARBA" id="ARBA00005007"/>
    </source>
</evidence>
<evidence type="ECO:0000256" key="6">
    <source>
        <dbReference type="ARBA" id="ARBA00023144"/>
    </source>
</evidence>
<dbReference type="InterPro" id="IPR001509">
    <property type="entry name" value="Epimerase_deHydtase"/>
</dbReference>
<keyword evidence="6" id="KW-0299">Galactose metabolism</keyword>
<dbReference type="Gene3D" id="3.40.50.720">
    <property type="entry name" value="NAD(P)-binding Rossmann-like Domain"/>
    <property type="match status" value="1"/>
</dbReference>
<evidence type="ECO:0000313" key="9">
    <source>
        <dbReference type="EMBL" id="AIE93398.1"/>
    </source>
</evidence>
<dbReference type="GO" id="GO:0006012">
    <property type="term" value="P:galactose metabolic process"/>
    <property type="evidence" value="ECO:0007669"/>
    <property type="project" value="UniProtKB-KW"/>
</dbReference>
<dbReference type="Pfam" id="PF01370">
    <property type="entry name" value="Epimerase"/>
    <property type="match status" value="1"/>
</dbReference>
<dbReference type="Gene3D" id="3.90.25.10">
    <property type="entry name" value="UDP-galactose 4-epimerase, domain 1"/>
    <property type="match status" value="1"/>
</dbReference>
<dbReference type="EC" id="5.1.3.2" evidence="4"/>
<dbReference type="GO" id="GO:0003978">
    <property type="term" value="F:UDP-glucose 4-epimerase activity"/>
    <property type="evidence" value="ECO:0007669"/>
    <property type="project" value="UniProtKB-EC"/>
</dbReference>
<dbReference type="PANTHER" id="PTHR43725">
    <property type="entry name" value="UDP-GLUCOSE 4-EPIMERASE"/>
    <property type="match status" value="1"/>
</dbReference>
<evidence type="ECO:0000256" key="5">
    <source>
        <dbReference type="ARBA" id="ARBA00023027"/>
    </source>
</evidence>
<dbReference type="InterPro" id="IPR005886">
    <property type="entry name" value="UDP_G4E"/>
</dbReference>
<evidence type="ECO:0000256" key="7">
    <source>
        <dbReference type="ARBA" id="ARBA00023235"/>
    </source>
</evidence>
<evidence type="ECO:0000256" key="2">
    <source>
        <dbReference type="ARBA" id="ARBA00001911"/>
    </source>
</evidence>
<keyword evidence="6" id="KW-0119">Carbohydrate metabolism</keyword>
<accession>A0A075FQA2</accession>
<gene>
    <name evidence="9" type="primary">GALE</name>
    <name evidence="9" type="synonym">galE</name>
</gene>
<comment type="catalytic activity">
    <reaction evidence="1">
        <text>UDP-alpha-D-glucose = UDP-alpha-D-galactose</text>
        <dbReference type="Rhea" id="RHEA:22168"/>
        <dbReference type="ChEBI" id="CHEBI:58885"/>
        <dbReference type="ChEBI" id="CHEBI:66914"/>
        <dbReference type="EC" id="5.1.3.2"/>
    </reaction>
</comment>
<evidence type="ECO:0000256" key="4">
    <source>
        <dbReference type="ARBA" id="ARBA00013189"/>
    </source>
</evidence>
<dbReference type="SUPFAM" id="SSF51735">
    <property type="entry name" value="NAD(P)-binding Rossmann-fold domains"/>
    <property type="match status" value="1"/>
</dbReference>
<dbReference type="GO" id="GO:0005829">
    <property type="term" value="C:cytosol"/>
    <property type="evidence" value="ECO:0007669"/>
    <property type="project" value="TreeGrafter"/>
</dbReference>
<reference evidence="9" key="1">
    <citation type="journal article" date="2014" name="Genome Biol. Evol.">
        <title>Pangenome evidence for extensive interdomain horizontal transfer affecting lineage core and shell genes in uncultured planktonic thaumarchaeota and euryarchaeota.</title>
        <authorList>
            <person name="Deschamps P."/>
            <person name="Zivanovic Y."/>
            <person name="Moreira D."/>
            <person name="Rodriguez-Valera F."/>
            <person name="Lopez-Garcia P."/>
        </authorList>
    </citation>
    <scope>NUCLEOTIDE SEQUENCE</scope>
</reference>
<keyword evidence="5" id="KW-0520">NAD</keyword>
<evidence type="ECO:0000259" key="8">
    <source>
        <dbReference type="Pfam" id="PF01370"/>
    </source>
</evidence>
<dbReference type="AlphaFoldDB" id="A0A075FQA2"/>
<name>A0A075FQA2_9EURY</name>
<dbReference type="NCBIfam" id="TIGR01179">
    <property type="entry name" value="galE"/>
    <property type="match status" value="1"/>
</dbReference>
<keyword evidence="7 9" id="KW-0413">Isomerase</keyword>
<proteinExistence type="predicted"/>
<dbReference type="InterPro" id="IPR036291">
    <property type="entry name" value="NAD(P)-bd_dom_sf"/>
</dbReference>
<dbReference type="PANTHER" id="PTHR43725:SF47">
    <property type="entry name" value="UDP-GLUCOSE 4-EPIMERASE"/>
    <property type="match status" value="1"/>
</dbReference>
<dbReference type="EMBL" id="KF900393">
    <property type="protein sequence ID" value="AIE93398.1"/>
    <property type="molecule type" value="Genomic_DNA"/>
</dbReference>